<keyword evidence="4" id="KW-1185">Reference proteome</keyword>
<sequence>MTTAEKITAGIALLAALGVGAVLQAWVTYLLHGRERKINIADKSVQMAETLMTRMEAELTRVQEALAKAQQETEELRATLTETSTNEGSISEQLHDAERSLRGVNVQIINASTAIGGMQGQVHHINESGIENWAQRILAASDRETTAEMAALRNLIRLRRPLIPEQRSRKRDDPDDPEPQSQR</sequence>
<gene>
    <name evidence="3" type="ORF">V1634_29105</name>
</gene>
<name>A0ABU7SLS3_9ACTN</name>
<keyword evidence="1" id="KW-0175">Coiled coil</keyword>
<dbReference type="RefSeq" id="WP_331210928.1">
    <property type="nucleotide sequence ID" value="NZ_JAZGQL010000029.1"/>
</dbReference>
<dbReference type="EMBL" id="JAZGQL010000029">
    <property type="protein sequence ID" value="MEE6310906.1"/>
    <property type="molecule type" value="Genomic_DNA"/>
</dbReference>
<feature type="compositionally biased region" description="Acidic residues" evidence="2">
    <location>
        <begin position="174"/>
        <end position="183"/>
    </location>
</feature>
<evidence type="ECO:0000256" key="1">
    <source>
        <dbReference type="SAM" id="Coils"/>
    </source>
</evidence>
<dbReference type="Proteomes" id="UP001339911">
    <property type="component" value="Unassembled WGS sequence"/>
</dbReference>
<evidence type="ECO:0000313" key="4">
    <source>
        <dbReference type="Proteomes" id="UP001339911"/>
    </source>
</evidence>
<evidence type="ECO:0000256" key="2">
    <source>
        <dbReference type="SAM" id="MobiDB-lite"/>
    </source>
</evidence>
<protein>
    <submittedName>
        <fullName evidence="3">Uncharacterized protein</fullName>
    </submittedName>
</protein>
<evidence type="ECO:0000313" key="3">
    <source>
        <dbReference type="EMBL" id="MEE6310906.1"/>
    </source>
</evidence>
<comment type="caution">
    <text evidence="3">The sequence shown here is derived from an EMBL/GenBank/DDBJ whole genome shotgun (WGS) entry which is preliminary data.</text>
</comment>
<feature type="coiled-coil region" evidence="1">
    <location>
        <begin position="45"/>
        <end position="86"/>
    </location>
</feature>
<organism evidence="3 4">
    <name type="scientific">Plantactinospora veratri</name>
    <dbReference type="NCBI Taxonomy" id="1436122"/>
    <lineage>
        <taxon>Bacteria</taxon>
        <taxon>Bacillati</taxon>
        <taxon>Actinomycetota</taxon>
        <taxon>Actinomycetes</taxon>
        <taxon>Micromonosporales</taxon>
        <taxon>Micromonosporaceae</taxon>
        <taxon>Plantactinospora</taxon>
    </lineage>
</organism>
<accession>A0ABU7SLS3</accession>
<feature type="region of interest" description="Disordered" evidence="2">
    <location>
        <begin position="161"/>
        <end position="183"/>
    </location>
</feature>
<reference evidence="3 4" key="1">
    <citation type="submission" date="2024-01" db="EMBL/GenBank/DDBJ databases">
        <title>Genome insights into Plantactinospora veratri sp. nov.</title>
        <authorList>
            <person name="Wang L."/>
        </authorList>
    </citation>
    <scope>NUCLEOTIDE SEQUENCE [LARGE SCALE GENOMIC DNA]</scope>
    <source>
        <strain evidence="3 4">NEAU-FHS4</strain>
    </source>
</reference>
<proteinExistence type="predicted"/>